<keyword evidence="3" id="KW-1185">Reference proteome</keyword>
<feature type="compositionally biased region" description="Low complexity" evidence="1">
    <location>
        <begin position="86"/>
        <end position="100"/>
    </location>
</feature>
<feature type="region of interest" description="Disordered" evidence="1">
    <location>
        <begin position="79"/>
        <end position="100"/>
    </location>
</feature>
<reference evidence="2 3" key="1">
    <citation type="journal article" date="2021" name="Elife">
        <title>Chloroplast acquisition without the gene transfer in kleptoplastic sea slugs, Plakobranchus ocellatus.</title>
        <authorList>
            <person name="Maeda T."/>
            <person name="Takahashi S."/>
            <person name="Yoshida T."/>
            <person name="Shimamura S."/>
            <person name="Takaki Y."/>
            <person name="Nagai Y."/>
            <person name="Toyoda A."/>
            <person name="Suzuki Y."/>
            <person name="Arimoto A."/>
            <person name="Ishii H."/>
            <person name="Satoh N."/>
            <person name="Nishiyama T."/>
            <person name="Hasebe M."/>
            <person name="Maruyama T."/>
            <person name="Minagawa J."/>
            <person name="Obokata J."/>
            <person name="Shigenobu S."/>
        </authorList>
    </citation>
    <scope>NUCLEOTIDE SEQUENCE [LARGE SCALE GENOMIC DNA]</scope>
</reference>
<sequence>MRVHKHGDLRRSGPLSGQDAGGGARTRDRRVRADFRADSLANAPPTPPRPDESCAGFYDSKVFFFSILPKQRLKDGFASSASTRSLLGAPPQAPLALRRA</sequence>
<evidence type="ECO:0000313" key="3">
    <source>
        <dbReference type="Proteomes" id="UP000735302"/>
    </source>
</evidence>
<dbReference type="EMBL" id="BLXT01007928">
    <property type="protein sequence ID" value="GFO44079.1"/>
    <property type="molecule type" value="Genomic_DNA"/>
</dbReference>
<proteinExistence type="predicted"/>
<feature type="region of interest" description="Disordered" evidence="1">
    <location>
        <begin position="1"/>
        <end position="52"/>
    </location>
</feature>
<protein>
    <submittedName>
        <fullName evidence="2">Uncharacterized protein</fullName>
    </submittedName>
</protein>
<evidence type="ECO:0000256" key="1">
    <source>
        <dbReference type="SAM" id="MobiDB-lite"/>
    </source>
</evidence>
<comment type="caution">
    <text evidence="2">The sequence shown here is derived from an EMBL/GenBank/DDBJ whole genome shotgun (WGS) entry which is preliminary data.</text>
</comment>
<organism evidence="2 3">
    <name type="scientific">Plakobranchus ocellatus</name>
    <dbReference type="NCBI Taxonomy" id="259542"/>
    <lineage>
        <taxon>Eukaryota</taxon>
        <taxon>Metazoa</taxon>
        <taxon>Spiralia</taxon>
        <taxon>Lophotrochozoa</taxon>
        <taxon>Mollusca</taxon>
        <taxon>Gastropoda</taxon>
        <taxon>Heterobranchia</taxon>
        <taxon>Euthyneura</taxon>
        <taxon>Panpulmonata</taxon>
        <taxon>Sacoglossa</taxon>
        <taxon>Placobranchoidea</taxon>
        <taxon>Plakobranchidae</taxon>
        <taxon>Plakobranchus</taxon>
    </lineage>
</organism>
<name>A0AAV4DIR2_9GAST</name>
<evidence type="ECO:0000313" key="2">
    <source>
        <dbReference type="EMBL" id="GFO44079.1"/>
    </source>
</evidence>
<dbReference type="Proteomes" id="UP000735302">
    <property type="component" value="Unassembled WGS sequence"/>
</dbReference>
<gene>
    <name evidence="2" type="ORF">PoB_007058400</name>
</gene>
<accession>A0AAV4DIR2</accession>
<dbReference type="AlphaFoldDB" id="A0AAV4DIR2"/>